<feature type="transmembrane region" description="Helical" evidence="8">
    <location>
        <begin position="57"/>
        <end position="76"/>
    </location>
</feature>
<name>A0A917BWA9_9MICO</name>
<proteinExistence type="inferred from homology"/>
<accession>A0A917BWA9</accession>
<reference evidence="9" key="1">
    <citation type="journal article" date="2014" name="Int. J. Syst. Evol. Microbiol.">
        <title>Complete genome sequence of Corynebacterium casei LMG S-19264T (=DSM 44701T), isolated from a smear-ripened cheese.</title>
        <authorList>
            <consortium name="US DOE Joint Genome Institute (JGI-PGF)"/>
            <person name="Walter F."/>
            <person name="Albersmeier A."/>
            <person name="Kalinowski J."/>
            <person name="Ruckert C."/>
        </authorList>
    </citation>
    <scope>NUCLEOTIDE SEQUENCE</scope>
    <source>
        <strain evidence="9">CGMCC 1.12160</strain>
    </source>
</reference>
<dbReference type="Gene3D" id="1.10.3730.20">
    <property type="match status" value="1"/>
</dbReference>
<evidence type="ECO:0000256" key="2">
    <source>
        <dbReference type="ARBA" id="ARBA00022448"/>
    </source>
</evidence>
<keyword evidence="3" id="KW-1003">Cell membrane</keyword>
<dbReference type="SUPFAM" id="SSF103481">
    <property type="entry name" value="Multidrug resistance efflux transporter EmrE"/>
    <property type="match status" value="1"/>
</dbReference>
<feature type="transmembrane region" description="Helical" evidence="8">
    <location>
        <begin position="33"/>
        <end position="50"/>
    </location>
</feature>
<keyword evidence="2" id="KW-0813">Transport</keyword>
<dbReference type="GO" id="GO:0005886">
    <property type="term" value="C:plasma membrane"/>
    <property type="evidence" value="ECO:0007669"/>
    <property type="project" value="UniProtKB-SubCell"/>
</dbReference>
<organism evidence="9 10">
    <name type="scientific">Ornithinimicrobium tianjinense</name>
    <dbReference type="NCBI Taxonomy" id="1195761"/>
    <lineage>
        <taxon>Bacteria</taxon>
        <taxon>Bacillati</taxon>
        <taxon>Actinomycetota</taxon>
        <taxon>Actinomycetes</taxon>
        <taxon>Micrococcales</taxon>
        <taxon>Ornithinimicrobiaceae</taxon>
        <taxon>Ornithinimicrobium</taxon>
    </lineage>
</organism>
<dbReference type="RefSeq" id="WP_188431735.1">
    <property type="nucleotide sequence ID" value="NZ_BAABKH010000006.1"/>
</dbReference>
<dbReference type="AlphaFoldDB" id="A0A917BWA9"/>
<dbReference type="InterPro" id="IPR045324">
    <property type="entry name" value="Small_multidrug_res"/>
</dbReference>
<evidence type="ECO:0000313" key="10">
    <source>
        <dbReference type="Proteomes" id="UP000605670"/>
    </source>
</evidence>
<dbReference type="Proteomes" id="UP000605670">
    <property type="component" value="Unassembled WGS sequence"/>
</dbReference>
<protein>
    <submittedName>
        <fullName evidence="9">QacE family quaternary ammonium compound efflux SMR transporter</fullName>
    </submittedName>
</protein>
<dbReference type="InterPro" id="IPR000390">
    <property type="entry name" value="Small_drug/metabolite_transptr"/>
</dbReference>
<evidence type="ECO:0000256" key="5">
    <source>
        <dbReference type="ARBA" id="ARBA00022989"/>
    </source>
</evidence>
<gene>
    <name evidence="9" type="ORF">GCM10011366_27430</name>
</gene>
<reference evidence="9" key="2">
    <citation type="submission" date="2020-09" db="EMBL/GenBank/DDBJ databases">
        <authorList>
            <person name="Sun Q."/>
            <person name="Zhou Y."/>
        </authorList>
    </citation>
    <scope>NUCLEOTIDE SEQUENCE</scope>
    <source>
        <strain evidence="9">CGMCC 1.12160</strain>
    </source>
</reference>
<comment type="caution">
    <text evidence="9">The sequence shown here is derived from an EMBL/GenBank/DDBJ whole genome shotgun (WGS) entry which is preliminary data.</text>
</comment>
<dbReference type="EMBL" id="BMEM01000005">
    <property type="protein sequence ID" value="GGF58164.1"/>
    <property type="molecule type" value="Genomic_DNA"/>
</dbReference>
<evidence type="ECO:0000256" key="6">
    <source>
        <dbReference type="ARBA" id="ARBA00023136"/>
    </source>
</evidence>
<comment type="similarity">
    <text evidence="7">Belongs to the drug/metabolite transporter (DMT) superfamily. Small multidrug resistance (SMR) (TC 2.A.7.1) family.</text>
</comment>
<keyword evidence="5 8" id="KW-1133">Transmembrane helix</keyword>
<keyword evidence="10" id="KW-1185">Reference proteome</keyword>
<dbReference type="PANTHER" id="PTHR30561">
    <property type="entry name" value="SMR FAMILY PROTON-DEPENDENT DRUG EFFLUX TRANSPORTER SUGE"/>
    <property type="match status" value="1"/>
</dbReference>
<evidence type="ECO:0000256" key="3">
    <source>
        <dbReference type="ARBA" id="ARBA00022475"/>
    </source>
</evidence>
<keyword evidence="4 7" id="KW-0812">Transmembrane</keyword>
<dbReference type="PANTHER" id="PTHR30561:SF0">
    <property type="entry name" value="GUANIDINIUM EXPORTER"/>
    <property type="match status" value="1"/>
</dbReference>
<comment type="subcellular location">
    <subcellularLocation>
        <location evidence="1 7">Cell membrane</location>
        <topology evidence="1 7">Multi-pass membrane protein</topology>
    </subcellularLocation>
</comment>
<evidence type="ECO:0000256" key="7">
    <source>
        <dbReference type="RuleBase" id="RU003942"/>
    </source>
</evidence>
<evidence type="ECO:0000256" key="4">
    <source>
        <dbReference type="ARBA" id="ARBA00022692"/>
    </source>
</evidence>
<evidence type="ECO:0000256" key="1">
    <source>
        <dbReference type="ARBA" id="ARBA00004651"/>
    </source>
</evidence>
<dbReference type="Pfam" id="PF00893">
    <property type="entry name" value="Multi_Drug_Res"/>
    <property type="match status" value="1"/>
</dbReference>
<evidence type="ECO:0000256" key="8">
    <source>
        <dbReference type="SAM" id="Phobius"/>
    </source>
</evidence>
<evidence type="ECO:0000313" key="9">
    <source>
        <dbReference type="EMBL" id="GGF58164.1"/>
    </source>
</evidence>
<dbReference type="GO" id="GO:0022857">
    <property type="term" value="F:transmembrane transporter activity"/>
    <property type="evidence" value="ECO:0007669"/>
    <property type="project" value="InterPro"/>
</dbReference>
<keyword evidence="6 8" id="KW-0472">Membrane</keyword>
<sequence>MAWTILLVSAVLEAVWATALGASDGLSRPVPTVVFVVFSVLSLVGLGQAMRTIPTGTAYAVWTGLGAVLTVAWAAVTGAEPLTPLKVLFLVGIVGCAAGLKLTTPAGAEAAEAVDPVP</sequence>
<dbReference type="InterPro" id="IPR037185">
    <property type="entry name" value="EmrE-like"/>
</dbReference>